<dbReference type="Proteomes" id="UP001152523">
    <property type="component" value="Unassembled WGS sequence"/>
</dbReference>
<feature type="transmembrane region" description="Helical" evidence="2">
    <location>
        <begin position="12"/>
        <end position="31"/>
    </location>
</feature>
<proteinExistence type="predicted"/>
<evidence type="ECO:0000256" key="1">
    <source>
        <dbReference type="SAM" id="MobiDB-lite"/>
    </source>
</evidence>
<dbReference type="EMBL" id="CAMAPF010000985">
    <property type="protein sequence ID" value="CAH9135133.1"/>
    <property type="molecule type" value="Genomic_DNA"/>
</dbReference>
<keyword evidence="2" id="KW-0472">Membrane</keyword>
<accession>A0AAV0FHL1</accession>
<keyword evidence="2" id="KW-0812">Transmembrane</keyword>
<name>A0AAV0FHL1_9ASTE</name>
<evidence type="ECO:0000313" key="4">
    <source>
        <dbReference type="Proteomes" id="UP001152523"/>
    </source>
</evidence>
<protein>
    <submittedName>
        <fullName evidence="3">Uncharacterized protein</fullName>
    </submittedName>
</protein>
<feature type="compositionally biased region" description="Basic and acidic residues" evidence="1">
    <location>
        <begin position="96"/>
        <end position="107"/>
    </location>
</feature>
<keyword evidence="2" id="KW-1133">Transmembrane helix</keyword>
<keyword evidence="4" id="KW-1185">Reference proteome</keyword>
<evidence type="ECO:0000313" key="3">
    <source>
        <dbReference type="EMBL" id="CAH9135133.1"/>
    </source>
</evidence>
<evidence type="ECO:0000256" key="2">
    <source>
        <dbReference type="SAM" id="Phobius"/>
    </source>
</evidence>
<feature type="region of interest" description="Disordered" evidence="1">
    <location>
        <begin position="69"/>
        <end position="107"/>
    </location>
</feature>
<organism evidence="3 4">
    <name type="scientific">Cuscuta epithymum</name>
    <dbReference type="NCBI Taxonomy" id="186058"/>
    <lineage>
        <taxon>Eukaryota</taxon>
        <taxon>Viridiplantae</taxon>
        <taxon>Streptophyta</taxon>
        <taxon>Embryophyta</taxon>
        <taxon>Tracheophyta</taxon>
        <taxon>Spermatophyta</taxon>
        <taxon>Magnoliopsida</taxon>
        <taxon>eudicotyledons</taxon>
        <taxon>Gunneridae</taxon>
        <taxon>Pentapetalae</taxon>
        <taxon>asterids</taxon>
        <taxon>lamiids</taxon>
        <taxon>Solanales</taxon>
        <taxon>Convolvulaceae</taxon>
        <taxon>Cuscuteae</taxon>
        <taxon>Cuscuta</taxon>
        <taxon>Cuscuta subgen. Cuscuta</taxon>
    </lineage>
</organism>
<gene>
    <name evidence="3" type="ORF">CEPIT_LOCUS34282</name>
</gene>
<sequence>MESYGDMELYEIFGNSIGSFILSLFYIIFFLERRIRTKHSSPAGCEVTVLSGRSRVRIPLGTQGCETQWSGVSPDYSRLPPAPSPRPPGVKKKKEYGKSTKMHIEDN</sequence>
<dbReference type="AlphaFoldDB" id="A0AAV0FHL1"/>
<reference evidence="3" key="1">
    <citation type="submission" date="2022-07" db="EMBL/GenBank/DDBJ databases">
        <authorList>
            <person name="Macas J."/>
            <person name="Novak P."/>
            <person name="Neumann P."/>
        </authorList>
    </citation>
    <scope>NUCLEOTIDE SEQUENCE</scope>
</reference>
<comment type="caution">
    <text evidence="3">The sequence shown here is derived from an EMBL/GenBank/DDBJ whole genome shotgun (WGS) entry which is preliminary data.</text>
</comment>